<feature type="region of interest" description="Disordered" evidence="1">
    <location>
        <begin position="41"/>
        <end position="73"/>
    </location>
</feature>
<feature type="region of interest" description="Disordered" evidence="1">
    <location>
        <begin position="1"/>
        <end position="28"/>
    </location>
</feature>
<name>A0A6C0FXX3_9BACL</name>
<accession>A0A6C0FXX3</accession>
<dbReference type="Pfam" id="PF13025">
    <property type="entry name" value="DUF3886"/>
    <property type="match status" value="1"/>
</dbReference>
<dbReference type="InterPro" id="IPR024980">
    <property type="entry name" value="DUF3886"/>
</dbReference>
<evidence type="ECO:0000313" key="2">
    <source>
        <dbReference type="EMBL" id="QHT61547.1"/>
    </source>
</evidence>
<keyword evidence="3" id="KW-1185">Reference proteome</keyword>
<dbReference type="RefSeq" id="WP_162357986.1">
    <property type="nucleotide sequence ID" value="NZ_CP048209.1"/>
</dbReference>
<evidence type="ECO:0000313" key="3">
    <source>
        <dbReference type="Proteomes" id="UP000476064"/>
    </source>
</evidence>
<protein>
    <submittedName>
        <fullName evidence="2">YqkE family protein</fullName>
    </submittedName>
</protein>
<evidence type="ECO:0000256" key="1">
    <source>
        <dbReference type="SAM" id="MobiDB-lite"/>
    </source>
</evidence>
<organism evidence="2 3">
    <name type="scientific">Paenibacillus lycopersici</name>
    <dbReference type="NCBI Taxonomy" id="2704462"/>
    <lineage>
        <taxon>Bacteria</taxon>
        <taxon>Bacillati</taxon>
        <taxon>Bacillota</taxon>
        <taxon>Bacilli</taxon>
        <taxon>Bacillales</taxon>
        <taxon>Paenibacillaceae</taxon>
        <taxon>Paenibacillus</taxon>
    </lineage>
</organism>
<gene>
    <name evidence="2" type="ORF">GXP70_17295</name>
</gene>
<dbReference type="EMBL" id="CP048209">
    <property type="protein sequence ID" value="QHT61547.1"/>
    <property type="molecule type" value="Genomic_DNA"/>
</dbReference>
<dbReference type="Proteomes" id="UP000476064">
    <property type="component" value="Chromosome"/>
</dbReference>
<dbReference type="KEGG" id="plyc:GXP70_17295"/>
<feature type="compositionally biased region" description="Basic and acidic residues" evidence="1">
    <location>
        <begin position="18"/>
        <end position="28"/>
    </location>
</feature>
<feature type="compositionally biased region" description="Basic and acidic residues" evidence="1">
    <location>
        <begin position="46"/>
        <end position="73"/>
    </location>
</feature>
<proteinExistence type="predicted"/>
<dbReference type="AlphaFoldDB" id="A0A6C0FXX3"/>
<reference evidence="2 3" key="1">
    <citation type="submission" date="2020-01" db="EMBL/GenBank/DDBJ databases">
        <title>Paenibacillus sp. nov., isolated from tomato rhizosphere.</title>
        <authorList>
            <person name="Weon H.-Y."/>
            <person name="Lee S.A."/>
        </authorList>
    </citation>
    <scope>NUCLEOTIDE SEQUENCE [LARGE SCALE GENOMIC DNA]</scope>
    <source>
        <strain evidence="2 3">12200R-189</strain>
    </source>
</reference>
<sequence length="91" mass="10613">MAKKDRQRAAAAQTNAQPKEEKAATLKDLLRPDVLDKLKATAQDLKSAEEKRREDLRQQQEEARKAEQKRLDNDFEYLLNNSKMDWRSNKG</sequence>